<reference evidence="7" key="1">
    <citation type="submission" date="2018-05" db="EMBL/GenBank/DDBJ databases">
        <authorList>
            <person name="Lanie J.A."/>
            <person name="Ng W.-L."/>
            <person name="Kazmierczak K.M."/>
            <person name="Andrzejewski T.M."/>
            <person name="Davidsen T.M."/>
            <person name="Wayne K.J."/>
            <person name="Tettelin H."/>
            <person name="Glass J.I."/>
            <person name="Rusch D."/>
            <person name="Podicherti R."/>
            <person name="Tsui H.-C.T."/>
            <person name="Winkler M.E."/>
        </authorList>
    </citation>
    <scope>NUCLEOTIDE SEQUENCE</scope>
</reference>
<dbReference type="InterPro" id="IPR001208">
    <property type="entry name" value="MCM_dom"/>
</dbReference>
<dbReference type="PRINTS" id="PR01657">
    <property type="entry name" value="MCMFAMILY"/>
</dbReference>
<dbReference type="EMBL" id="UINC01016199">
    <property type="protein sequence ID" value="SVA67630.1"/>
    <property type="molecule type" value="Genomic_DNA"/>
</dbReference>
<dbReference type="Gene3D" id="2.40.50.140">
    <property type="entry name" value="Nucleic acid-binding proteins"/>
    <property type="match status" value="1"/>
</dbReference>
<dbReference type="InterPro" id="IPR027417">
    <property type="entry name" value="P-loop_NTPase"/>
</dbReference>
<evidence type="ECO:0000313" key="7">
    <source>
        <dbReference type="EMBL" id="SVA67630.1"/>
    </source>
</evidence>
<evidence type="ECO:0000256" key="4">
    <source>
        <dbReference type="ARBA" id="ARBA00022840"/>
    </source>
</evidence>
<dbReference type="SUPFAM" id="SSF50249">
    <property type="entry name" value="Nucleic acid-binding proteins"/>
    <property type="match status" value="1"/>
</dbReference>
<accession>A0A381XSL7</accession>
<keyword evidence="5" id="KW-0238">DNA-binding</keyword>
<gene>
    <name evidence="7" type="ORF">METZ01_LOCUS120484</name>
</gene>
<proteinExistence type="inferred from homology"/>
<dbReference type="AlphaFoldDB" id="A0A381XSL7"/>
<dbReference type="Pfam" id="PF17207">
    <property type="entry name" value="MCM_OB"/>
    <property type="match status" value="1"/>
</dbReference>
<organism evidence="7">
    <name type="scientific">marine metagenome</name>
    <dbReference type="NCBI Taxonomy" id="408172"/>
    <lineage>
        <taxon>unclassified sequences</taxon>
        <taxon>metagenomes</taxon>
        <taxon>ecological metagenomes</taxon>
    </lineage>
</organism>
<dbReference type="GO" id="GO:0005524">
    <property type="term" value="F:ATP binding"/>
    <property type="evidence" value="ECO:0007669"/>
    <property type="project" value="UniProtKB-KW"/>
</dbReference>
<dbReference type="GO" id="GO:0003697">
    <property type="term" value="F:single-stranded DNA binding"/>
    <property type="evidence" value="ECO:0007669"/>
    <property type="project" value="TreeGrafter"/>
</dbReference>
<dbReference type="FunFam" id="3.40.50.300:FF:002469">
    <property type="entry name" value="Cell division control protein 21"/>
    <property type="match status" value="1"/>
</dbReference>
<dbReference type="Gene3D" id="2.20.28.10">
    <property type="match status" value="1"/>
</dbReference>
<keyword evidence="3" id="KW-0547">Nucleotide-binding</keyword>
<dbReference type="Gene3D" id="3.40.50.300">
    <property type="entry name" value="P-loop containing nucleotide triphosphate hydrolases"/>
    <property type="match status" value="1"/>
</dbReference>
<dbReference type="GO" id="GO:0042555">
    <property type="term" value="C:MCM complex"/>
    <property type="evidence" value="ECO:0007669"/>
    <property type="project" value="TreeGrafter"/>
</dbReference>
<dbReference type="PANTHER" id="PTHR11630">
    <property type="entry name" value="DNA REPLICATION LICENSING FACTOR MCM FAMILY MEMBER"/>
    <property type="match status" value="1"/>
</dbReference>
<name>A0A381XSL7_9ZZZZ</name>
<evidence type="ECO:0000259" key="6">
    <source>
        <dbReference type="PROSITE" id="PS50051"/>
    </source>
</evidence>
<comment type="similarity">
    <text evidence="1">Belongs to the MCM family.</text>
</comment>
<evidence type="ECO:0000256" key="3">
    <source>
        <dbReference type="ARBA" id="ARBA00022741"/>
    </source>
</evidence>
<dbReference type="InterPro" id="IPR033762">
    <property type="entry name" value="MCM_OB"/>
</dbReference>
<dbReference type="InterPro" id="IPR031327">
    <property type="entry name" value="MCM"/>
</dbReference>
<dbReference type="InterPro" id="IPR036388">
    <property type="entry name" value="WH-like_DNA-bd_sf"/>
</dbReference>
<dbReference type="Pfam" id="PF00493">
    <property type="entry name" value="MCM"/>
    <property type="match status" value="1"/>
</dbReference>
<feature type="domain" description="MCM C-terminal AAA(+) ATPase" evidence="6">
    <location>
        <begin position="340"/>
        <end position="547"/>
    </location>
</feature>
<dbReference type="SUPFAM" id="SSF52540">
    <property type="entry name" value="P-loop containing nucleoside triphosphate hydrolases"/>
    <property type="match status" value="1"/>
</dbReference>
<dbReference type="PANTHER" id="PTHR11630:SF66">
    <property type="entry name" value="DNA REPLICATION LICENSING FACTOR MCM4"/>
    <property type="match status" value="1"/>
</dbReference>
<dbReference type="InterPro" id="IPR041562">
    <property type="entry name" value="MCM_lid"/>
</dbReference>
<sequence>MANDIALDELMELWRSFFQDSRNRPVDKFGKDYSAPKCSTCNGKGRIIVDGIEVAEICPRCKGEMIDKDNIPTYSDEIQKIAREYPDGDRAIRVIWESVSDFNARLSNNLRWNLDATLVAAKNVVQEFIDKETKKRVRKEHRTKITLDVVPMGIPGELYDVEISGLRKEHLYRTVRLNGLVRKTTPVRPRMEVGLFECDWERHKNSYIQDFFTLNEPTRCTAETCKCTEFKLRDDQSQFIDSQKVEIQEYPEDLPPGAQPERLTAYFESSLAHQIQPGDRIAIVGIIKPKSQFQGRRQKSEFDIYLYTHSIDERIGEDEAIEPTAGELITINELAAQEDIAEKIRDSISPTIYGMEWEKRAIALQQFGGVDKELPDGTRIRGDIHMLMMGDPGLAKSQLLRSAARIAPRGVMATGKSTSAAGLTAAAVRDEFGEGRWSLEAGTLVLASGGIACIDEIDKMSPEDRGAMHEAMEQQTISIAKAGINAQLKSKCSVLAAANPKRSRFDMTMPLPPQVNMPISLLSRFDIFFIIEDKADPEKDNLLADKIIESHRAGEVLTPGEVSAGDELAIRSLEGPIDSRLLKLYISYAKKMRPVMSTQAQHKIKEYYTGLRRRYHSVDDQDKTMPITPRQLESIIRLAEADAKMYLSETVDVKHADHAIDLMNLFLSVTLRGDIDYAFSGMDAEQRKKDRDPATRLVGIINDGGRGPNGMDEQEVYDKMEDEGYTRPDVEKYLERLSNEGRLLKDGYDKWRPG</sequence>
<dbReference type="Gene3D" id="1.10.10.10">
    <property type="entry name" value="Winged helix-like DNA-binding domain superfamily/Winged helix DNA-binding domain"/>
    <property type="match status" value="1"/>
</dbReference>
<dbReference type="GO" id="GO:0006260">
    <property type="term" value="P:DNA replication"/>
    <property type="evidence" value="ECO:0007669"/>
    <property type="project" value="UniProtKB-KW"/>
</dbReference>
<evidence type="ECO:0000256" key="5">
    <source>
        <dbReference type="ARBA" id="ARBA00023125"/>
    </source>
</evidence>
<protein>
    <recommendedName>
        <fullName evidence="6">MCM C-terminal AAA(+) ATPase domain-containing protein</fullName>
    </recommendedName>
</protein>
<dbReference type="Gene3D" id="3.30.1640.10">
    <property type="entry name" value="mini-chromosome maintenance (MCM) complex, chain A, domain 1"/>
    <property type="match status" value="1"/>
</dbReference>
<dbReference type="SMART" id="SM00350">
    <property type="entry name" value="MCM"/>
    <property type="match status" value="1"/>
</dbReference>
<dbReference type="Pfam" id="PF17855">
    <property type="entry name" value="MCM_lid"/>
    <property type="match status" value="1"/>
</dbReference>
<evidence type="ECO:0000256" key="2">
    <source>
        <dbReference type="ARBA" id="ARBA00022705"/>
    </source>
</evidence>
<dbReference type="InterPro" id="IPR012340">
    <property type="entry name" value="NA-bd_OB-fold"/>
</dbReference>
<dbReference type="GO" id="GO:0017116">
    <property type="term" value="F:single-stranded DNA helicase activity"/>
    <property type="evidence" value="ECO:0007669"/>
    <property type="project" value="TreeGrafter"/>
</dbReference>
<evidence type="ECO:0000256" key="1">
    <source>
        <dbReference type="ARBA" id="ARBA00008010"/>
    </source>
</evidence>
<dbReference type="PROSITE" id="PS50051">
    <property type="entry name" value="MCM_2"/>
    <property type="match status" value="1"/>
</dbReference>
<keyword evidence="2" id="KW-0235">DNA replication</keyword>
<keyword evidence="4" id="KW-0067">ATP-binding</keyword>